<sequence length="365" mass="39304">MERLAETTQLAQVVEQQRNSLAEAAPAPLQRASKSDFEDYEDNSAKPAPLTVRRATSKESLTIGDGHANSHRDGNKSSPPVTLTPWNDTLGAGDMHGVASAERSNAFFGSPEAHLFRTISPYRRALRKSMDEAENDMHGRNSGDRIVSNCGTEIRRPDEACYDDAYSESVYSSDEPPAGPVTKTIQSLTGMVQAPPSSAGNMSMSADPPVTYRPTGHRVVSSELAPLPQTGEESRSPAHRPCINRLSELNNMVDTGRTPTPRPPRLQKKRSGFLYTPSIAKSDATSPGLTAAVEKQFGPASKTPVSNDENKENEVSGGSNGTRKSGPLGSAFDEGSAKGRKMVDVFLSRRRKRMASSSDDSPAFL</sequence>
<organism evidence="2 3">
    <name type="scientific">Coniochaeta hoffmannii</name>
    <dbReference type="NCBI Taxonomy" id="91930"/>
    <lineage>
        <taxon>Eukaryota</taxon>
        <taxon>Fungi</taxon>
        <taxon>Dikarya</taxon>
        <taxon>Ascomycota</taxon>
        <taxon>Pezizomycotina</taxon>
        <taxon>Sordariomycetes</taxon>
        <taxon>Sordariomycetidae</taxon>
        <taxon>Coniochaetales</taxon>
        <taxon>Coniochaetaceae</taxon>
        <taxon>Coniochaeta</taxon>
    </lineage>
</organism>
<dbReference type="AlphaFoldDB" id="A0AA38VZG5"/>
<evidence type="ECO:0000313" key="2">
    <source>
        <dbReference type="EMBL" id="KAJ9161645.1"/>
    </source>
</evidence>
<dbReference type="Proteomes" id="UP001174691">
    <property type="component" value="Unassembled WGS sequence"/>
</dbReference>
<evidence type="ECO:0000256" key="1">
    <source>
        <dbReference type="SAM" id="MobiDB-lite"/>
    </source>
</evidence>
<feature type="region of interest" description="Disordered" evidence="1">
    <location>
        <begin position="17"/>
        <end position="89"/>
    </location>
</feature>
<comment type="caution">
    <text evidence="2">The sequence shown here is derived from an EMBL/GenBank/DDBJ whole genome shotgun (WGS) entry which is preliminary data.</text>
</comment>
<keyword evidence="3" id="KW-1185">Reference proteome</keyword>
<feature type="region of interest" description="Disordered" evidence="1">
    <location>
        <begin position="225"/>
        <end position="340"/>
    </location>
</feature>
<accession>A0AA38VZG5</accession>
<gene>
    <name evidence="2" type="ORF">NKR19_g2084</name>
</gene>
<name>A0AA38VZG5_9PEZI</name>
<proteinExistence type="predicted"/>
<dbReference type="EMBL" id="JANBVN010000020">
    <property type="protein sequence ID" value="KAJ9161645.1"/>
    <property type="molecule type" value="Genomic_DNA"/>
</dbReference>
<protein>
    <submittedName>
        <fullName evidence="2">Uncharacterized protein</fullName>
    </submittedName>
</protein>
<evidence type="ECO:0000313" key="3">
    <source>
        <dbReference type="Proteomes" id="UP001174691"/>
    </source>
</evidence>
<feature type="compositionally biased region" description="Polar residues" evidence="1">
    <location>
        <begin position="76"/>
        <end position="87"/>
    </location>
</feature>
<reference evidence="2" key="1">
    <citation type="submission" date="2022-07" db="EMBL/GenBank/DDBJ databases">
        <title>Fungi with potential for degradation of polypropylene.</title>
        <authorList>
            <person name="Gostincar C."/>
        </authorList>
    </citation>
    <scope>NUCLEOTIDE SEQUENCE</scope>
    <source>
        <strain evidence="2">EXF-13287</strain>
    </source>
</reference>